<accession>A0A848GCQ5</accession>
<comment type="caution">
    <text evidence="1">The sequence shown here is derived from an EMBL/GenBank/DDBJ whole genome shotgun (WGS) entry which is preliminary data.</text>
</comment>
<sequence>MQRRRFLGLGAAAGMAATLPACRQLEHLGIPISVLRPGMAAGHRLRDAAPLPPATREIRTGVAILGSGIAGLTAAWRLARAGHADFLLLDGPEPDGNAAAGTQDGVSHPRGAHYLPLPSLESRVVREILHEMGVIEDAPFAARPRYAETLLVHEPDERLLFEGEWREGLLPTAHVGDDEAAQHHRFMDEMARLQDARGADGQRAFAVPLALSSADPAWRALDAQTFSHWLTAQDYTAPSLLAWLDYVCRDEYGAGPERVSAWFGLHYFASRGGHAANARDGSVLTWPDGLAPLARHLRASLAPGRQLAGTAWRIEESPHGVSILASDADGAFRILADRAICAMPMHVSARIVPDMQARGFDPARHAPPQSPWLVANFLLDGFPAEAGDVPLAWDNVIHGSPGLGWVVATHQWLRAARPPRTVFTTYRALADRSPAEARRWLESASAASLYEMASEELRRVYGGPTLWRLSRAVEITLRGHGMACPVPGTLSNPGLHALRQAKGRLLFAHADLSGYSVFEEAAHWGDQAARKILAG</sequence>
<evidence type="ECO:0000313" key="2">
    <source>
        <dbReference type="Proteomes" id="UP000580043"/>
    </source>
</evidence>
<dbReference type="EMBL" id="JABBGA010000013">
    <property type="protein sequence ID" value="NML27271.1"/>
    <property type="molecule type" value="Genomic_DNA"/>
</dbReference>
<dbReference type="Pfam" id="PF13450">
    <property type="entry name" value="NAD_binding_8"/>
    <property type="match status" value="1"/>
</dbReference>
<dbReference type="Gene3D" id="1.10.405.10">
    <property type="entry name" value="Guanine Nucleotide Dissociation Inhibitor, domain 1"/>
    <property type="match status" value="1"/>
</dbReference>
<gene>
    <name evidence="1" type="ORF">HHL15_16075</name>
</gene>
<keyword evidence="2" id="KW-1185">Reference proteome</keyword>
<dbReference type="RefSeq" id="WP_169146799.1">
    <property type="nucleotide sequence ID" value="NZ_JABBGA010000013.1"/>
</dbReference>
<proteinExistence type="predicted"/>
<protein>
    <submittedName>
        <fullName evidence="1">NAD(P)-binding protein</fullName>
    </submittedName>
</protein>
<reference evidence="1 2" key="1">
    <citation type="submission" date="2020-04" db="EMBL/GenBank/DDBJ databases">
        <title>Zoogloea sp. G-4-1-14 isolated from soil.</title>
        <authorList>
            <person name="Dahal R.H."/>
        </authorList>
    </citation>
    <scope>NUCLEOTIDE SEQUENCE [LARGE SCALE GENOMIC DNA]</scope>
    <source>
        <strain evidence="1 2">G-4-1-14</strain>
    </source>
</reference>
<organism evidence="1 2">
    <name type="scientific">Zoogloea dura</name>
    <dbReference type="NCBI Taxonomy" id="2728840"/>
    <lineage>
        <taxon>Bacteria</taxon>
        <taxon>Pseudomonadati</taxon>
        <taxon>Pseudomonadota</taxon>
        <taxon>Betaproteobacteria</taxon>
        <taxon>Rhodocyclales</taxon>
        <taxon>Zoogloeaceae</taxon>
        <taxon>Zoogloea</taxon>
    </lineage>
</organism>
<dbReference type="InterPro" id="IPR036188">
    <property type="entry name" value="FAD/NAD-bd_sf"/>
</dbReference>
<name>A0A848GCQ5_9RHOO</name>
<evidence type="ECO:0000313" key="1">
    <source>
        <dbReference type="EMBL" id="NML27271.1"/>
    </source>
</evidence>
<dbReference type="Gene3D" id="3.50.50.60">
    <property type="entry name" value="FAD/NAD(P)-binding domain"/>
    <property type="match status" value="2"/>
</dbReference>
<dbReference type="AlphaFoldDB" id="A0A848GCQ5"/>
<dbReference type="Gene3D" id="3.90.660.10">
    <property type="match status" value="1"/>
</dbReference>
<dbReference type="SUPFAM" id="SSF51905">
    <property type="entry name" value="FAD/NAD(P)-binding domain"/>
    <property type="match status" value="1"/>
</dbReference>
<dbReference type="Proteomes" id="UP000580043">
    <property type="component" value="Unassembled WGS sequence"/>
</dbReference>